<dbReference type="InterPro" id="IPR023833">
    <property type="entry name" value="Signal_pept_SipW-depend-type"/>
</dbReference>
<dbReference type="RefSeq" id="WP_079481089.1">
    <property type="nucleotide sequence ID" value="NZ_CBML010000006.1"/>
</dbReference>
<evidence type="ECO:0000313" key="2">
    <source>
        <dbReference type="EMBL" id="SLK13061.1"/>
    </source>
</evidence>
<sequence length="225" mass="25030">MSKKKIVSLIAAAAVVVGVAGGTLAWFEASDTEVNNFTTGLVNIDVQEDWRGDKANWLPGDKVEKRAWVRNIGKSDALVKATIEIKVLNEDGTELSPEMAEVFTPEFIEKNIELQFADVNIKNEATKPTEHWMPGVEDTDAVEEAATYYTAPYYYLTKLNPERNTHPLLSNVKLLETAENEWVGKKIQVKVVGEAIQATNGAHEQWQIDNEAVKAIYDQISPKAK</sequence>
<reference evidence="3" key="1">
    <citation type="submission" date="2017-03" db="EMBL/GenBank/DDBJ databases">
        <authorList>
            <person name="Falquet L."/>
            <person name="Falquet L."/>
        </authorList>
    </citation>
    <scope>NUCLEOTIDE SEQUENCE [LARGE SCALE GENOMIC DNA]</scope>
</reference>
<evidence type="ECO:0000256" key="1">
    <source>
        <dbReference type="SAM" id="SignalP"/>
    </source>
</evidence>
<dbReference type="NCBIfam" id="TIGR04090">
    <property type="entry name" value="exp_by_SipW_IV"/>
    <property type="match status" value="1"/>
</dbReference>
<dbReference type="OrthoDB" id="2085414at2"/>
<dbReference type="Proteomes" id="UP000190476">
    <property type="component" value="Chromosome I"/>
</dbReference>
<keyword evidence="3" id="KW-1185">Reference proteome</keyword>
<dbReference type="GeneID" id="66300797"/>
<dbReference type="STRING" id="1351755.CCH01_04310"/>
<feature type="signal peptide" evidence="1">
    <location>
        <begin position="1"/>
        <end position="25"/>
    </location>
</feature>
<keyword evidence="1" id="KW-0732">Signal</keyword>
<protein>
    <recommendedName>
        <fullName evidence="4">Camelysin metallo-endopeptidase</fullName>
    </recommendedName>
</protein>
<dbReference type="EMBL" id="LT799839">
    <property type="protein sequence ID" value="SLK13061.1"/>
    <property type="molecule type" value="Genomic_DNA"/>
</dbReference>
<organism evidence="2 3">
    <name type="scientific">Clostridium chauvoei JF4335</name>
    <dbReference type="NCBI Taxonomy" id="1351755"/>
    <lineage>
        <taxon>Bacteria</taxon>
        <taxon>Bacillati</taxon>
        <taxon>Bacillota</taxon>
        <taxon>Clostridia</taxon>
        <taxon>Eubacteriales</taxon>
        <taxon>Clostridiaceae</taxon>
        <taxon>Clostridium</taxon>
    </lineage>
</organism>
<gene>
    <name evidence="2" type="ORF">CCH01_04310</name>
</gene>
<name>A0A1U6IYK6_9CLOT</name>
<evidence type="ECO:0000313" key="3">
    <source>
        <dbReference type="Proteomes" id="UP000190476"/>
    </source>
</evidence>
<dbReference type="InterPro" id="IPR022121">
    <property type="entry name" value="Peptidase_M73_camelysin"/>
</dbReference>
<dbReference type="AlphaFoldDB" id="A0A1U6IYK6"/>
<dbReference type="NCBIfam" id="TIGR04088">
    <property type="entry name" value="cognate_SipW"/>
    <property type="match status" value="1"/>
</dbReference>
<proteinExistence type="predicted"/>
<evidence type="ECO:0008006" key="4">
    <source>
        <dbReference type="Google" id="ProtNLM"/>
    </source>
</evidence>
<accession>A0A1U6IYK6</accession>
<dbReference type="InterPro" id="IPR024008">
    <property type="entry name" value="BsaA"/>
</dbReference>
<feature type="chain" id="PRO_5039715087" description="Camelysin metallo-endopeptidase" evidence="1">
    <location>
        <begin position="26"/>
        <end position="225"/>
    </location>
</feature>
<dbReference type="Pfam" id="PF12389">
    <property type="entry name" value="Peptidase_M73"/>
    <property type="match status" value="1"/>
</dbReference>